<dbReference type="Pfam" id="PF00004">
    <property type="entry name" value="AAA"/>
    <property type="match status" value="1"/>
</dbReference>
<keyword evidence="3" id="KW-0547">Nucleotide-binding</keyword>
<evidence type="ECO:0000256" key="7">
    <source>
        <dbReference type="ARBA" id="ARBA00023306"/>
    </source>
</evidence>
<dbReference type="InterPro" id="IPR053016">
    <property type="entry name" value="CTF18-RFC_complex"/>
</dbReference>
<dbReference type="GO" id="GO:0003677">
    <property type="term" value="F:DNA binding"/>
    <property type="evidence" value="ECO:0007669"/>
    <property type="project" value="UniProtKB-KW"/>
</dbReference>
<evidence type="ECO:0000256" key="2">
    <source>
        <dbReference type="ARBA" id="ARBA00022705"/>
    </source>
</evidence>
<dbReference type="Gene3D" id="1.10.8.60">
    <property type="match status" value="1"/>
</dbReference>
<sequence length="904" mass="100254">MATTDSLIFGLPTGLLVSSAEDPGDVPETTFGPSLLLVEPLSSAQDVLDSMMDYDATEPSQSTDGISNLGSGLRRVHLTPETTTTRSAEADDVFVSTGLLSQTGSSDATFPQGTYDSNISQSQDLPDVSDLLRPYAANASTSSGAASFSTNIIRGTSFDGGNVFLKRKSRRQAQMPAMVSGIMVDHAAMLSCTPGKSTVDSASGATNFSKLLDVPIHRLLDQLSLEAATRIAREDSHRVDVTRHPQPGPSTDTSLWVDRYRPKRFTDLLGDDRVHREVMSWVKEWDHCVFGRRQGRKRPRGEEGENLDEWRRPKEKLLLLSGPPGLGKTTLAHIVAQHAGYSVFEINASDARSAQVVEERLKPALESGSTVGSKKPTLVVIDEIDGATGGTDNSSGFIQKLIQLTYDKPRKKGKKADPKAPRPLLRPIICICNDLFASSLTKLRVHTRVVRFSRPNDIQLVRRLREICETEGLKAESRALTTLVGVAQGDLRGCLNTLQMFKAHGREVTEPVVRTATAGMKETEASYMSVLQDLFSPMARKRVKDLGLNEEEEARYVDRLSHAIEGSGAMDKIAQGCFEHYANLHRHDANFSRYLKAEEWLTVYDVMAGEMRSEREYALMQYLPYMLVPFYPLFQERGGPKIERPKADWENYQATKTNEEIYQSLARCLRSAATRHCGDYRHLASDQILQLELAPLLNRIISPPLKPVNRQIIRPGEKAVLSRLVDLMVALELRFFQEKMEDGQLTYRLDPPVDVFVTYDGKRAADIAVSKYAVRHLVAAEIDARLASLQADNIEKSKPNKSNFFKRRTHLDEANEEDVDNINGKLVSAGSQPDFVANKRTRIDKGDITDKVAVDFFGRPILPSAGPAKQPSTVKPENQNHVSYRFNEGNSAAVRKPIKVGSFL</sequence>
<dbReference type="CDD" id="cd18140">
    <property type="entry name" value="HLD_clamp_RFC"/>
    <property type="match status" value="1"/>
</dbReference>
<name>A0A2H3JJ56_WOLCO</name>
<dbReference type="GO" id="GO:0006260">
    <property type="term" value="P:DNA replication"/>
    <property type="evidence" value="ECO:0007669"/>
    <property type="project" value="UniProtKB-KW"/>
</dbReference>
<dbReference type="CDD" id="cd00009">
    <property type="entry name" value="AAA"/>
    <property type="match status" value="1"/>
</dbReference>
<dbReference type="InterPro" id="IPR003593">
    <property type="entry name" value="AAA+_ATPase"/>
</dbReference>
<evidence type="ECO:0000256" key="8">
    <source>
        <dbReference type="ARBA" id="ARBA00043975"/>
    </source>
</evidence>
<accession>A0A2H3JJ56</accession>
<evidence type="ECO:0000256" key="3">
    <source>
        <dbReference type="ARBA" id="ARBA00022741"/>
    </source>
</evidence>
<keyword evidence="6" id="KW-0539">Nucleus</keyword>
<reference evidence="10 11" key="1">
    <citation type="journal article" date="2012" name="Science">
        <title>The Paleozoic origin of enzymatic lignin decomposition reconstructed from 31 fungal genomes.</title>
        <authorList>
            <person name="Floudas D."/>
            <person name="Binder M."/>
            <person name="Riley R."/>
            <person name="Barry K."/>
            <person name="Blanchette R.A."/>
            <person name="Henrissat B."/>
            <person name="Martinez A.T."/>
            <person name="Otillar R."/>
            <person name="Spatafora J.W."/>
            <person name="Yadav J.S."/>
            <person name="Aerts A."/>
            <person name="Benoit I."/>
            <person name="Boyd A."/>
            <person name="Carlson A."/>
            <person name="Copeland A."/>
            <person name="Coutinho P.M."/>
            <person name="de Vries R.P."/>
            <person name="Ferreira P."/>
            <person name="Findley K."/>
            <person name="Foster B."/>
            <person name="Gaskell J."/>
            <person name="Glotzer D."/>
            <person name="Gorecki P."/>
            <person name="Heitman J."/>
            <person name="Hesse C."/>
            <person name="Hori C."/>
            <person name="Igarashi K."/>
            <person name="Jurgens J.A."/>
            <person name="Kallen N."/>
            <person name="Kersten P."/>
            <person name="Kohler A."/>
            <person name="Kuees U."/>
            <person name="Kumar T.K.A."/>
            <person name="Kuo A."/>
            <person name="LaButti K."/>
            <person name="Larrondo L.F."/>
            <person name="Lindquist E."/>
            <person name="Ling A."/>
            <person name="Lombard V."/>
            <person name="Lucas S."/>
            <person name="Lundell T."/>
            <person name="Martin R."/>
            <person name="McLaughlin D.J."/>
            <person name="Morgenstern I."/>
            <person name="Morin E."/>
            <person name="Murat C."/>
            <person name="Nagy L.G."/>
            <person name="Nolan M."/>
            <person name="Ohm R.A."/>
            <person name="Patyshakuliyeva A."/>
            <person name="Rokas A."/>
            <person name="Ruiz-Duenas F.J."/>
            <person name="Sabat G."/>
            <person name="Salamov A."/>
            <person name="Samejima M."/>
            <person name="Schmutz J."/>
            <person name="Slot J.C."/>
            <person name="St John F."/>
            <person name="Stenlid J."/>
            <person name="Sun H."/>
            <person name="Sun S."/>
            <person name="Syed K."/>
            <person name="Tsang A."/>
            <person name="Wiebenga A."/>
            <person name="Young D."/>
            <person name="Pisabarro A."/>
            <person name="Eastwood D.C."/>
            <person name="Martin F."/>
            <person name="Cullen D."/>
            <person name="Grigoriev I.V."/>
            <person name="Hibbett D.S."/>
        </authorList>
    </citation>
    <scope>NUCLEOTIDE SEQUENCE [LARGE SCALE GENOMIC DNA]</scope>
    <source>
        <strain evidence="10 11">MD-104</strain>
    </source>
</reference>
<keyword evidence="5" id="KW-0238">DNA-binding</keyword>
<keyword evidence="11" id="KW-1185">Reference proteome</keyword>
<evidence type="ECO:0000256" key="6">
    <source>
        <dbReference type="ARBA" id="ARBA00023242"/>
    </source>
</evidence>
<dbReference type="AlphaFoldDB" id="A0A2H3JJ56"/>
<dbReference type="InterPro" id="IPR027417">
    <property type="entry name" value="P-loop_NTPase"/>
</dbReference>
<dbReference type="PANTHER" id="PTHR46765">
    <property type="entry name" value="P-LOOP CONTAINING NUCLEOSIDE TRIPHOSPHATE HYDROLASES SUPERFAMILY PROTEIN"/>
    <property type="match status" value="1"/>
</dbReference>
<evidence type="ECO:0000256" key="5">
    <source>
        <dbReference type="ARBA" id="ARBA00023125"/>
    </source>
</evidence>
<proteinExistence type="inferred from homology"/>
<dbReference type="GO" id="GO:0005634">
    <property type="term" value="C:nucleus"/>
    <property type="evidence" value="ECO:0007669"/>
    <property type="project" value="UniProtKB-SubCell"/>
</dbReference>
<dbReference type="SUPFAM" id="SSF52540">
    <property type="entry name" value="P-loop containing nucleoside triphosphate hydrolases"/>
    <property type="match status" value="1"/>
</dbReference>
<comment type="similarity">
    <text evidence="8">Belongs to the activator 1 small subunits family. CTF18 subfamily.</text>
</comment>
<dbReference type="Proteomes" id="UP000218811">
    <property type="component" value="Unassembled WGS sequence"/>
</dbReference>
<dbReference type="OrthoDB" id="2195431at2759"/>
<comment type="subcellular location">
    <subcellularLocation>
        <location evidence="1">Nucleus</location>
    </subcellularLocation>
</comment>
<protein>
    <recommendedName>
        <fullName evidence="9">AAA+ ATPase domain-containing protein</fullName>
    </recommendedName>
</protein>
<dbReference type="PANTHER" id="PTHR46765:SF1">
    <property type="entry name" value="P-LOOP CONTAINING NUCLEOSIDE TRIPHOSPHATE HYDROLASES SUPERFAMILY PROTEIN"/>
    <property type="match status" value="1"/>
</dbReference>
<gene>
    <name evidence="10" type="ORF">WOLCODRAFT_161040</name>
</gene>
<dbReference type="GO" id="GO:0016887">
    <property type="term" value="F:ATP hydrolysis activity"/>
    <property type="evidence" value="ECO:0007669"/>
    <property type="project" value="InterPro"/>
</dbReference>
<evidence type="ECO:0000259" key="9">
    <source>
        <dbReference type="SMART" id="SM00382"/>
    </source>
</evidence>
<dbReference type="OMA" id="RWLKGWE"/>
<dbReference type="InterPro" id="IPR003959">
    <property type="entry name" value="ATPase_AAA_core"/>
</dbReference>
<dbReference type="GO" id="GO:0005524">
    <property type="term" value="F:ATP binding"/>
    <property type="evidence" value="ECO:0007669"/>
    <property type="project" value="UniProtKB-KW"/>
</dbReference>
<evidence type="ECO:0000256" key="4">
    <source>
        <dbReference type="ARBA" id="ARBA00022840"/>
    </source>
</evidence>
<keyword evidence="7" id="KW-0131">Cell cycle</keyword>
<dbReference type="Gene3D" id="3.40.50.300">
    <property type="entry name" value="P-loop containing nucleotide triphosphate hydrolases"/>
    <property type="match status" value="1"/>
</dbReference>
<dbReference type="InterPro" id="IPR047854">
    <property type="entry name" value="RFC_lid"/>
</dbReference>
<keyword evidence="4" id="KW-0067">ATP-binding</keyword>
<evidence type="ECO:0000256" key="1">
    <source>
        <dbReference type="ARBA" id="ARBA00004123"/>
    </source>
</evidence>
<keyword evidence="2" id="KW-0235">DNA replication</keyword>
<dbReference type="STRING" id="742152.A0A2H3JJ56"/>
<dbReference type="SMART" id="SM00382">
    <property type="entry name" value="AAA"/>
    <property type="match status" value="1"/>
</dbReference>
<evidence type="ECO:0000313" key="11">
    <source>
        <dbReference type="Proteomes" id="UP000218811"/>
    </source>
</evidence>
<feature type="domain" description="AAA+ ATPase" evidence="9">
    <location>
        <begin position="314"/>
        <end position="456"/>
    </location>
</feature>
<evidence type="ECO:0000313" key="10">
    <source>
        <dbReference type="EMBL" id="PCH37778.1"/>
    </source>
</evidence>
<dbReference type="EMBL" id="KB467942">
    <property type="protein sequence ID" value="PCH37778.1"/>
    <property type="molecule type" value="Genomic_DNA"/>
</dbReference>
<organism evidence="10 11">
    <name type="scientific">Wolfiporia cocos (strain MD-104)</name>
    <name type="common">Brown rot fungus</name>
    <dbReference type="NCBI Taxonomy" id="742152"/>
    <lineage>
        <taxon>Eukaryota</taxon>
        <taxon>Fungi</taxon>
        <taxon>Dikarya</taxon>
        <taxon>Basidiomycota</taxon>
        <taxon>Agaricomycotina</taxon>
        <taxon>Agaricomycetes</taxon>
        <taxon>Polyporales</taxon>
        <taxon>Phaeolaceae</taxon>
        <taxon>Wolfiporia</taxon>
    </lineage>
</organism>